<accession>A0A1B2DMX5</accession>
<dbReference type="InterPro" id="IPR032710">
    <property type="entry name" value="NTF2-like_dom_sf"/>
</dbReference>
<name>A0A1B2DMX5_9BACL</name>
<organism evidence="1">
    <name type="scientific">Paenibacillus sp. BIHB 4019</name>
    <dbReference type="NCBI Taxonomy" id="1870819"/>
    <lineage>
        <taxon>Bacteria</taxon>
        <taxon>Bacillati</taxon>
        <taxon>Bacillota</taxon>
        <taxon>Bacilli</taxon>
        <taxon>Bacillales</taxon>
        <taxon>Paenibacillaceae</taxon>
        <taxon>Paenibacillus</taxon>
    </lineage>
</organism>
<gene>
    <name evidence="1" type="ORF">BBD42_23205</name>
</gene>
<dbReference type="AlphaFoldDB" id="A0A1B2DMX5"/>
<dbReference type="SUPFAM" id="SSF54427">
    <property type="entry name" value="NTF2-like"/>
    <property type="match status" value="1"/>
</dbReference>
<reference evidence="1" key="1">
    <citation type="submission" date="2016-08" db="EMBL/GenBank/DDBJ databases">
        <title>Complete Genome Seqeunce of Paenibacillus sp. BIHB 4019 from tea rhizoplane.</title>
        <authorList>
            <person name="Thakur R."/>
            <person name="Swarnkar M.K."/>
            <person name="Gulati A."/>
        </authorList>
    </citation>
    <scope>NUCLEOTIDE SEQUENCE [LARGE SCALE GENOMIC DNA]</scope>
    <source>
        <strain evidence="1">BIHB4019</strain>
    </source>
</reference>
<dbReference type="EMBL" id="CP016808">
    <property type="protein sequence ID" value="ANY69065.1"/>
    <property type="molecule type" value="Genomic_DNA"/>
</dbReference>
<evidence type="ECO:0000313" key="1">
    <source>
        <dbReference type="EMBL" id="ANY69065.1"/>
    </source>
</evidence>
<protein>
    <submittedName>
        <fullName evidence="1">Polyketide cyclase</fullName>
    </submittedName>
</protein>
<dbReference type="Gene3D" id="3.10.450.50">
    <property type="match status" value="1"/>
</dbReference>
<sequence length="128" mass="14659">MTNTTHTAVLDVYFQLFDASRTDERAMEKLLALFTPDVEIVLNGTKRTGFESFIKAFHQFNNDIKHMWDSWELQDNGSYQTNWAVCGKTADGAVYAKTGIDIAKLTDDGKIMYLENVQDDKTAFKKYE</sequence>
<proteinExistence type="predicted"/>
<dbReference type="RefSeq" id="WP_099520116.1">
    <property type="nucleotide sequence ID" value="NZ_CP016808.1"/>
</dbReference>